<gene>
    <name evidence="1" type="ORF">EHQ30_10950</name>
</gene>
<dbReference type="RefSeq" id="WP_100791502.1">
    <property type="nucleotide sequence ID" value="NZ_RQFP01000001.1"/>
</dbReference>
<keyword evidence="2" id="KW-1185">Reference proteome</keyword>
<reference evidence="1" key="1">
    <citation type="journal article" date="2019" name="PLoS Negl. Trop. Dis.">
        <title>Revisiting the worldwide diversity of Leptospira species in the environment.</title>
        <authorList>
            <person name="Vincent A.T."/>
            <person name="Schiettekatte O."/>
            <person name="Bourhy P."/>
            <person name="Veyrier F.J."/>
            <person name="Picardeau M."/>
        </authorList>
    </citation>
    <scope>NUCLEOTIDE SEQUENCE [LARGE SCALE GENOMIC DNA]</scope>
    <source>
        <strain evidence="1">201800277</strain>
    </source>
</reference>
<evidence type="ECO:0000313" key="2">
    <source>
        <dbReference type="Proteomes" id="UP000297891"/>
    </source>
</evidence>
<dbReference type="Proteomes" id="UP000297891">
    <property type="component" value="Unassembled WGS sequence"/>
</dbReference>
<comment type="caution">
    <text evidence="1">The sequence shown here is derived from an EMBL/GenBank/DDBJ whole genome shotgun (WGS) entry which is preliminary data.</text>
</comment>
<evidence type="ECO:0008006" key="3">
    <source>
        <dbReference type="Google" id="ProtNLM"/>
    </source>
</evidence>
<evidence type="ECO:0000313" key="1">
    <source>
        <dbReference type="EMBL" id="TGK97077.1"/>
    </source>
</evidence>
<organism evidence="1 2">
    <name type="scientific">Leptospira brenneri</name>
    <dbReference type="NCBI Taxonomy" id="2023182"/>
    <lineage>
        <taxon>Bacteria</taxon>
        <taxon>Pseudomonadati</taxon>
        <taxon>Spirochaetota</taxon>
        <taxon>Spirochaetia</taxon>
        <taxon>Leptospirales</taxon>
        <taxon>Leptospiraceae</taxon>
        <taxon>Leptospira</taxon>
    </lineage>
</organism>
<dbReference type="AlphaFoldDB" id="A0A2M9XZX4"/>
<sequence length="149" mass="17589">MNIFLLKSRLLKKFISSPMILFFIGFLFSCDGILRIENNVFIKHTIESKSYLSKFDGECEMDFKLLEIKGVGFTPDPNEIIFHAKVRIRNGVLFYQNITWSKESKYKMHLKCPNYKEVVKEFHFPSIEPKHFYFELEGLNEETPTPHKG</sequence>
<protein>
    <recommendedName>
        <fullName evidence="3">Lipoprotein</fullName>
    </recommendedName>
</protein>
<accession>A0A2M9XZX4</accession>
<dbReference type="PROSITE" id="PS51257">
    <property type="entry name" value="PROKAR_LIPOPROTEIN"/>
    <property type="match status" value="1"/>
</dbReference>
<proteinExistence type="predicted"/>
<dbReference type="EMBL" id="RQFP01000001">
    <property type="protein sequence ID" value="TGK97077.1"/>
    <property type="molecule type" value="Genomic_DNA"/>
</dbReference>
<name>A0A2M9XZX4_9LEPT</name>